<evidence type="ECO:0000259" key="6">
    <source>
        <dbReference type="PROSITE" id="PS51352"/>
    </source>
</evidence>
<evidence type="ECO:0000256" key="3">
    <source>
        <dbReference type="ARBA" id="ARBA00023284"/>
    </source>
</evidence>
<proteinExistence type="predicted"/>
<keyword evidence="2" id="KW-0201">Cytochrome c-type biogenesis</keyword>
<feature type="region of interest" description="Disordered" evidence="4">
    <location>
        <begin position="40"/>
        <end position="59"/>
    </location>
</feature>
<dbReference type="InterPro" id="IPR050553">
    <property type="entry name" value="Thioredoxin_ResA/DsbE_sf"/>
</dbReference>
<keyword evidence="5" id="KW-0472">Membrane</keyword>
<dbReference type="Gene3D" id="3.40.30.10">
    <property type="entry name" value="Glutaredoxin"/>
    <property type="match status" value="1"/>
</dbReference>
<dbReference type="PANTHER" id="PTHR42852">
    <property type="entry name" value="THIOL:DISULFIDE INTERCHANGE PROTEIN DSBE"/>
    <property type="match status" value="1"/>
</dbReference>
<keyword evidence="5" id="KW-1133">Transmembrane helix</keyword>
<evidence type="ECO:0000256" key="1">
    <source>
        <dbReference type="ARBA" id="ARBA00004196"/>
    </source>
</evidence>
<keyword evidence="8" id="KW-1185">Reference proteome</keyword>
<evidence type="ECO:0000256" key="4">
    <source>
        <dbReference type="SAM" id="MobiDB-lite"/>
    </source>
</evidence>
<dbReference type="RefSeq" id="WP_382421219.1">
    <property type="nucleotide sequence ID" value="NZ_JBHSCW010000003.1"/>
</dbReference>
<evidence type="ECO:0000313" key="7">
    <source>
        <dbReference type="EMBL" id="MFC4350874.1"/>
    </source>
</evidence>
<keyword evidence="5" id="KW-0812">Transmembrane</keyword>
<dbReference type="PROSITE" id="PS51352">
    <property type="entry name" value="THIOREDOXIN_2"/>
    <property type="match status" value="1"/>
</dbReference>
<evidence type="ECO:0000313" key="8">
    <source>
        <dbReference type="Proteomes" id="UP001595799"/>
    </source>
</evidence>
<gene>
    <name evidence="7" type="ORF">ACFOW6_04880</name>
</gene>
<feature type="compositionally biased region" description="Low complexity" evidence="4">
    <location>
        <begin position="49"/>
        <end position="59"/>
    </location>
</feature>
<dbReference type="PROSITE" id="PS00194">
    <property type="entry name" value="THIOREDOXIN_1"/>
    <property type="match status" value="1"/>
</dbReference>
<name>A0ABV8UIJ7_9PROT</name>
<reference evidence="8" key="1">
    <citation type="journal article" date="2019" name="Int. J. Syst. Evol. Microbiol.">
        <title>The Global Catalogue of Microorganisms (GCM) 10K type strain sequencing project: providing services to taxonomists for standard genome sequencing and annotation.</title>
        <authorList>
            <consortium name="The Broad Institute Genomics Platform"/>
            <consortium name="The Broad Institute Genome Sequencing Center for Infectious Disease"/>
            <person name="Wu L."/>
            <person name="Ma J."/>
        </authorList>
    </citation>
    <scope>NUCLEOTIDE SEQUENCE [LARGE SCALE GENOMIC DNA]</scope>
    <source>
        <strain evidence="8">CECT 8472</strain>
    </source>
</reference>
<feature type="domain" description="Thioredoxin" evidence="6">
    <location>
        <begin position="68"/>
        <end position="210"/>
    </location>
</feature>
<dbReference type="InterPro" id="IPR013740">
    <property type="entry name" value="Redoxin"/>
</dbReference>
<evidence type="ECO:0000256" key="5">
    <source>
        <dbReference type="SAM" id="Phobius"/>
    </source>
</evidence>
<dbReference type="PANTHER" id="PTHR42852:SF17">
    <property type="entry name" value="THIOREDOXIN-LIKE PROTEIN HI_1115"/>
    <property type="match status" value="1"/>
</dbReference>
<dbReference type="InterPro" id="IPR013766">
    <property type="entry name" value="Thioredoxin_domain"/>
</dbReference>
<dbReference type="Pfam" id="PF08534">
    <property type="entry name" value="Redoxin"/>
    <property type="match status" value="1"/>
</dbReference>
<dbReference type="CDD" id="cd02966">
    <property type="entry name" value="TlpA_like_family"/>
    <property type="match status" value="1"/>
</dbReference>
<comment type="caution">
    <text evidence="7">The sequence shown here is derived from an EMBL/GenBank/DDBJ whole genome shotgun (WGS) entry which is preliminary data.</text>
</comment>
<feature type="transmembrane region" description="Helical" evidence="5">
    <location>
        <begin position="12"/>
        <end position="34"/>
    </location>
</feature>
<feature type="region of interest" description="Disordered" evidence="4">
    <location>
        <begin position="215"/>
        <end position="235"/>
    </location>
</feature>
<sequence length="281" mass="30826">MMGLERRHLRLLIGVAIGLAITFVIVGLVGPFGYDDSSKRHTNSGANQETATAATTGAEGETAVMSLHDTPQTVPEIRFKNDDGRLLSLADFRGKVVLLNIWATWCGPCREEMPTLDRLQAELGGPDFQVVALSIDRAGLGVVSEFYDEIRIAHLHKYIDESGQASQQLNAVGLPTTLLLDREGREIARHVGPAEWDTPEMVAFIQRQLGRQSGALWPEPAGKGTHAGASDPAMPSVPYRNLRVVRLPAREHTTSSAITKGHSSWLRLDLLKQPRRLSRRS</sequence>
<comment type="subcellular location">
    <subcellularLocation>
        <location evidence="1">Cell envelope</location>
    </subcellularLocation>
</comment>
<evidence type="ECO:0000256" key="2">
    <source>
        <dbReference type="ARBA" id="ARBA00022748"/>
    </source>
</evidence>
<protein>
    <submittedName>
        <fullName evidence="7">TlpA family protein disulfide reductase</fullName>
    </submittedName>
</protein>
<keyword evidence="3" id="KW-0676">Redox-active center</keyword>
<dbReference type="InterPro" id="IPR017937">
    <property type="entry name" value="Thioredoxin_CS"/>
</dbReference>
<dbReference type="SUPFAM" id="SSF52833">
    <property type="entry name" value="Thioredoxin-like"/>
    <property type="match status" value="1"/>
</dbReference>
<dbReference type="EMBL" id="JBHSCW010000003">
    <property type="protein sequence ID" value="MFC4350874.1"/>
    <property type="molecule type" value="Genomic_DNA"/>
</dbReference>
<accession>A0ABV8UIJ7</accession>
<dbReference type="Proteomes" id="UP001595799">
    <property type="component" value="Unassembled WGS sequence"/>
</dbReference>
<dbReference type="InterPro" id="IPR036249">
    <property type="entry name" value="Thioredoxin-like_sf"/>
</dbReference>
<organism evidence="7 8">
    <name type="scientific">Fodinicurvata halophila</name>
    <dbReference type="NCBI Taxonomy" id="1419723"/>
    <lineage>
        <taxon>Bacteria</taxon>
        <taxon>Pseudomonadati</taxon>
        <taxon>Pseudomonadota</taxon>
        <taxon>Alphaproteobacteria</taxon>
        <taxon>Rhodospirillales</taxon>
        <taxon>Rhodovibrionaceae</taxon>
        <taxon>Fodinicurvata</taxon>
    </lineage>
</organism>